<reference evidence="2 3" key="1">
    <citation type="submission" date="2024-03" db="EMBL/GenBank/DDBJ databases">
        <title>Bacilli Hybrid Assemblies.</title>
        <authorList>
            <person name="Kovac J."/>
        </authorList>
    </citation>
    <scope>NUCLEOTIDE SEQUENCE [LARGE SCALE GENOMIC DNA]</scope>
    <source>
        <strain evidence="2 3">FSL R7-0666</strain>
    </source>
</reference>
<dbReference type="PROSITE" id="PS51257">
    <property type="entry name" value="PROKAR_LIPOPROTEIN"/>
    <property type="match status" value="1"/>
</dbReference>
<dbReference type="Proteomes" id="UP001418796">
    <property type="component" value="Unassembled WGS sequence"/>
</dbReference>
<evidence type="ECO:0000313" key="2">
    <source>
        <dbReference type="EMBL" id="MEN0644756.1"/>
    </source>
</evidence>
<organism evidence="2 3">
    <name type="scientific">Alkalicoccobacillus gibsonii</name>
    <dbReference type="NCBI Taxonomy" id="79881"/>
    <lineage>
        <taxon>Bacteria</taxon>
        <taxon>Bacillati</taxon>
        <taxon>Bacillota</taxon>
        <taxon>Bacilli</taxon>
        <taxon>Bacillales</taxon>
        <taxon>Bacillaceae</taxon>
        <taxon>Alkalicoccobacillus</taxon>
    </lineage>
</organism>
<name>A0ABU9VPE1_9BACI</name>
<accession>A0ABU9VPE1</accession>
<evidence type="ECO:0000313" key="3">
    <source>
        <dbReference type="Proteomes" id="UP001418796"/>
    </source>
</evidence>
<evidence type="ECO:0008006" key="4">
    <source>
        <dbReference type="Google" id="ProtNLM"/>
    </source>
</evidence>
<gene>
    <name evidence="2" type="ORF">MKY91_16505</name>
</gene>
<keyword evidence="3" id="KW-1185">Reference proteome</keyword>
<comment type="caution">
    <text evidence="2">The sequence shown here is derived from an EMBL/GenBank/DDBJ whole genome shotgun (WGS) entry which is preliminary data.</text>
</comment>
<sequence length="116" mass="13569">MKYTIGITILSSLLFLSACGQEPLVIRSTLEGDQYVRNNIDSFTTDTFNQLMSSEQPVDETDINQLREIISENEQTRYTRYNDELYRYDPAGDLLYYTKWKEENGEYKLAALEFPD</sequence>
<keyword evidence="1" id="KW-0732">Signal</keyword>
<protein>
    <recommendedName>
        <fullName evidence="4">Lipoprotein</fullName>
    </recommendedName>
</protein>
<feature type="chain" id="PRO_5046828088" description="Lipoprotein" evidence="1">
    <location>
        <begin position="21"/>
        <end position="116"/>
    </location>
</feature>
<feature type="signal peptide" evidence="1">
    <location>
        <begin position="1"/>
        <end position="20"/>
    </location>
</feature>
<dbReference type="EMBL" id="JBCITK010000001">
    <property type="protein sequence ID" value="MEN0644756.1"/>
    <property type="molecule type" value="Genomic_DNA"/>
</dbReference>
<proteinExistence type="predicted"/>
<evidence type="ECO:0000256" key="1">
    <source>
        <dbReference type="SAM" id="SignalP"/>
    </source>
</evidence>
<dbReference type="RefSeq" id="WP_343131381.1">
    <property type="nucleotide sequence ID" value="NZ_JBCITK010000001.1"/>
</dbReference>